<sequence length="123" mass="13360">MANEEFRATNRVFEEEVVGRGDFGALERVYTRDARILPPGAPTVTGLPAIADFWRGAAEALGVLGIKLHTVSLDVLGDRAQEVGRAELAVKGGGAPVALKYVVLWKRGAEGWRWDVDIWNADS</sequence>
<protein>
    <recommendedName>
        <fullName evidence="1">DUF4440 domain-containing protein</fullName>
    </recommendedName>
</protein>
<dbReference type="InterPro" id="IPR027843">
    <property type="entry name" value="DUF4440"/>
</dbReference>
<organism evidence="2 3">
    <name type="scientific">Craurococcus roseus</name>
    <dbReference type="NCBI Taxonomy" id="77585"/>
    <lineage>
        <taxon>Bacteria</taxon>
        <taxon>Pseudomonadati</taxon>
        <taxon>Pseudomonadota</taxon>
        <taxon>Alphaproteobacteria</taxon>
        <taxon>Acetobacterales</taxon>
        <taxon>Acetobacteraceae</taxon>
        <taxon>Craurococcus</taxon>
    </lineage>
</organism>
<reference evidence="3" key="1">
    <citation type="journal article" date="2019" name="Int. J. Syst. Evol. Microbiol.">
        <title>The Global Catalogue of Microorganisms (GCM) 10K type strain sequencing project: providing services to taxonomists for standard genome sequencing and annotation.</title>
        <authorList>
            <consortium name="The Broad Institute Genomics Platform"/>
            <consortium name="The Broad Institute Genome Sequencing Center for Infectious Disease"/>
            <person name="Wu L."/>
            <person name="Ma J."/>
        </authorList>
    </citation>
    <scope>NUCLEOTIDE SEQUENCE [LARGE SCALE GENOMIC DNA]</scope>
    <source>
        <strain evidence="3">JCM 9933</strain>
    </source>
</reference>
<dbReference type="Pfam" id="PF14534">
    <property type="entry name" value="DUF4440"/>
    <property type="match status" value="1"/>
</dbReference>
<gene>
    <name evidence="2" type="ORF">GCM10009416_05820</name>
</gene>
<dbReference type="Proteomes" id="UP001501588">
    <property type="component" value="Unassembled WGS sequence"/>
</dbReference>
<evidence type="ECO:0000259" key="1">
    <source>
        <dbReference type="Pfam" id="PF14534"/>
    </source>
</evidence>
<dbReference type="InterPro" id="IPR032710">
    <property type="entry name" value="NTF2-like_dom_sf"/>
</dbReference>
<dbReference type="EMBL" id="BAAAFZ010000007">
    <property type="protein sequence ID" value="GAA0570084.1"/>
    <property type="molecule type" value="Genomic_DNA"/>
</dbReference>
<dbReference type="Gene3D" id="3.10.450.50">
    <property type="match status" value="1"/>
</dbReference>
<evidence type="ECO:0000313" key="3">
    <source>
        <dbReference type="Proteomes" id="UP001501588"/>
    </source>
</evidence>
<comment type="caution">
    <text evidence="2">The sequence shown here is derived from an EMBL/GenBank/DDBJ whole genome shotgun (WGS) entry which is preliminary data.</text>
</comment>
<keyword evidence="3" id="KW-1185">Reference proteome</keyword>
<dbReference type="RefSeq" id="WP_343893638.1">
    <property type="nucleotide sequence ID" value="NZ_BAAAFZ010000007.1"/>
</dbReference>
<dbReference type="SUPFAM" id="SSF54427">
    <property type="entry name" value="NTF2-like"/>
    <property type="match status" value="1"/>
</dbReference>
<feature type="domain" description="DUF4440" evidence="1">
    <location>
        <begin position="18"/>
        <end position="113"/>
    </location>
</feature>
<accession>A0ABP3PLP2</accession>
<name>A0ABP3PLP2_9PROT</name>
<evidence type="ECO:0000313" key="2">
    <source>
        <dbReference type="EMBL" id="GAA0570084.1"/>
    </source>
</evidence>
<proteinExistence type="predicted"/>